<name>A0A4P9VKX5_9GAMM</name>
<feature type="domain" description="LUD" evidence="1">
    <location>
        <begin position="57"/>
        <end position="237"/>
    </location>
</feature>
<evidence type="ECO:0000313" key="3">
    <source>
        <dbReference type="Proteomes" id="UP000257039"/>
    </source>
</evidence>
<proteinExistence type="predicted"/>
<organism evidence="2 3">
    <name type="scientific">Zooshikella ganghwensis</name>
    <dbReference type="NCBI Taxonomy" id="202772"/>
    <lineage>
        <taxon>Bacteria</taxon>
        <taxon>Pseudomonadati</taxon>
        <taxon>Pseudomonadota</taxon>
        <taxon>Gammaproteobacteria</taxon>
        <taxon>Oceanospirillales</taxon>
        <taxon>Zooshikellaceae</taxon>
        <taxon>Zooshikella</taxon>
    </lineage>
</organism>
<dbReference type="SUPFAM" id="SSF100950">
    <property type="entry name" value="NagB/RpiA/CoA transferase-like"/>
    <property type="match status" value="1"/>
</dbReference>
<accession>A0A4P9VKX5</accession>
<evidence type="ECO:0000313" key="2">
    <source>
        <dbReference type="EMBL" id="RDH43978.1"/>
    </source>
</evidence>
<dbReference type="Gene3D" id="3.40.50.10420">
    <property type="entry name" value="NagB/RpiA/CoA transferase-like"/>
    <property type="match status" value="1"/>
</dbReference>
<dbReference type="Proteomes" id="UP000257039">
    <property type="component" value="Unassembled WGS sequence"/>
</dbReference>
<dbReference type="Pfam" id="PF02589">
    <property type="entry name" value="LUD_dom"/>
    <property type="match status" value="1"/>
</dbReference>
<keyword evidence="3" id="KW-1185">Reference proteome</keyword>
<sequence>MSLENKVMDARTKILNRLHQAKIKQPLYSITDNKDKNNKTIDKSNSSVITNPGHKVKLLIEQLEKAHAHVVLGGAYDCQQQLLTFLNQQKVNCLLTGDPIPENINHILTTTSPSTAQFPRTIKPYAQPIEQWKNHLFDEGNAAITNCLAAIADTGTLVLQPSPIEPRTLSLVPPIHIVVLYTQQIVQSFDALLNHTCWPSVMPSNIVFISGPSKTADIQQTLAYGAHGPKVLAIFIIDDTKNE</sequence>
<dbReference type="EMBL" id="NDXW01000001">
    <property type="protein sequence ID" value="RDH43978.1"/>
    <property type="molecule type" value="Genomic_DNA"/>
</dbReference>
<dbReference type="PANTHER" id="PTHR43682">
    <property type="entry name" value="LACTATE UTILIZATION PROTEIN C"/>
    <property type="match status" value="1"/>
</dbReference>
<dbReference type="InterPro" id="IPR037171">
    <property type="entry name" value="NagB/RpiA_transferase-like"/>
</dbReference>
<evidence type="ECO:0000259" key="1">
    <source>
        <dbReference type="Pfam" id="PF02589"/>
    </source>
</evidence>
<dbReference type="AlphaFoldDB" id="A0A4P9VKX5"/>
<dbReference type="PANTHER" id="PTHR43682:SF1">
    <property type="entry name" value="LACTATE UTILIZATION PROTEIN C"/>
    <property type="match status" value="1"/>
</dbReference>
<dbReference type="InterPro" id="IPR003741">
    <property type="entry name" value="LUD_dom"/>
</dbReference>
<gene>
    <name evidence="2" type="ORF">B9G39_11270</name>
</gene>
<protein>
    <submittedName>
        <fullName evidence="2">Lactate utilization protein</fullName>
    </submittedName>
</protein>
<dbReference type="InterPro" id="IPR024185">
    <property type="entry name" value="FTHF_cligase-like_sf"/>
</dbReference>
<dbReference type="RefSeq" id="WP_094787201.1">
    <property type="nucleotide sequence ID" value="NZ_NDXW01000001.1"/>
</dbReference>
<comment type="caution">
    <text evidence="2">The sequence shown here is derived from an EMBL/GenBank/DDBJ whole genome shotgun (WGS) entry which is preliminary data.</text>
</comment>
<reference evidence="2 3" key="1">
    <citation type="submission" date="2017-04" db="EMBL/GenBank/DDBJ databases">
        <title>Draft genome sequence of Zooshikella ganghwensis VG4 isolated from Red Sea sediments.</title>
        <authorList>
            <person name="Rehman Z."/>
            <person name="Alam I."/>
            <person name="Kamau A."/>
            <person name="Bajic V."/>
            <person name="Leiknes T."/>
        </authorList>
    </citation>
    <scope>NUCLEOTIDE SEQUENCE [LARGE SCALE GENOMIC DNA]</scope>
    <source>
        <strain evidence="2 3">VG4</strain>
    </source>
</reference>